<keyword evidence="2" id="KW-0812">Transmembrane</keyword>
<name>A0ABV9B8B8_9ACTN</name>
<reference evidence="4" key="1">
    <citation type="journal article" date="2019" name="Int. J. Syst. Evol. Microbiol.">
        <title>The Global Catalogue of Microorganisms (GCM) 10K type strain sequencing project: providing services to taxonomists for standard genome sequencing and annotation.</title>
        <authorList>
            <consortium name="The Broad Institute Genomics Platform"/>
            <consortium name="The Broad Institute Genome Sequencing Center for Infectious Disease"/>
            <person name="Wu L."/>
            <person name="Ma J."/>
        </authorList>
    </citation>
    <scope>NUCLEOTIDE SEQUENCE [LARGE SCALE GENOMIC DNA]</scope>
    <source>
        <strain evidence="4">CGMCC 4.7177</strain>
    </source>
</reference>
<feature type="compositionally biased region" description="Low complexity" evidence="1">
    <location>
        <begin position="279"/>
        <end position="293"/>
    </location>
</feature>
<gene>
    <name evidence="3" type="ORF">ACFPIH_55485</name>
</gene>
<dbReference type="Pfam" id="PF07538">
    <property type="entry name" value="ChW"/>
    <property type="match status" value="1"/>
</dbReference>
<feature type="compositionally biased region" description="Gly residues" evidence="1">
    <location>
        <begin position="294"/>
        <end position="316"/>
    </location>
</feature>
<feature type="compositionally biased region" description="Low complexity" evidence="1">
    <location>
        <begin position="260"/>
        <end position="270"/>
    </location>
</feature>
<evidence type="ECO:0000256" key="1">
    <source>
        <dbReference type="SAM" id="MobiDB-lite"/>
    </source>
</evidence>
<proteinExistence type="predicted"/>
<keyword evidence="3" id="KW-0378">Hydrolase</keyword>
<evidence type="ECO:0000313" key="3">
    <source>
        <dbReference type="EMBL" id="MFC4508495.1"/>
    </source>
</evidence>
<comment type="caution">
    <text evidence="3">The sequence shown here is derived from an EMBL/GenBank/DDBJ whole genome shotgun (WGS) entry which is preliminary data.</text>
</comment>
<feature type="transmembrane region" description="Helical" evidence="2">
    <location>
        <begin position="220"/>
        <end position="242"/>
    </location>
</feature>
<sequence>MTLWTSLEPASATVDPGSRTTVRLRVRNTGDVVDEYRFEPIGPIAPWTTVEPPTLRLYPGTTGTVELAFSPPRTSDATAGPNPYAVRITPTEHPDAVTVPEGNLTVTPFTEVRAELVPPTVKGRFRGRPRLAIDNLGNTKVTASLSGSDQGDRLSYEIQPGSVQIEPGRAVFVDTTLRPRQIIWFGSKEEQPYALAVRRSGAQPLLVDGTFVQRGFLPRWLATALSISVALAIAFVMIWISYKPQVGSKATERLVTAGSTALPSPSAPISSAPPPPVSSAPAEQAAPAQTSGGDTAGSGSGSGSGSGGSSGSGGGGESKKPTTPKKQTAADAVQALAARSDGRHICYRAYVADRGWQDPVCDGAIAGTTGKSLPIKELNIASVGTNGVTGNAAHVNEGWLTGPKWSKAADGVDMYLGSLKEAVSPLQGFTIGLGDGSSVCQNAHIKDKGWRGVGCSDPNAKDKWVYGGSPMDWKLQLEAVRFTL</sequence>
<keyword evidence="4" id="KW-1185">Reference proteome</keyword>
<dbReference type="SMART" id="SM00728">
    <property type="entry name" value="ChW"/>
    <property type="match status" value="1"/>
</dbReference>
<keyword evidence="2" id="KW-0472">Membrane</keyword>
<feature type="region of interest" description="Disordered" evidence="1">
    <location>
        <begin position="260"/>
        <end position="332"/>
    </location>
</feature>
<organism evidence="3 4">
    <name type="scientific">Streptomyces vulcanius</name>
    <dbReference type="NCBI Taxonomy" id="1441876"/>
    <lineage>
        <taxon>Bacteria</taxon>
        <taxon>Bacillati</taxon>
        <taxon>Actinomycetota</taxon>
        <taxon>Actinomycetes</taxon>
        <taxon>Kitasatosporales</taxon>
        <taxon>Streptomycetaceae</taxon>
        <taxon>Streptomyces</taxon>
    </lineage>
</organism>
<evidence type="ECO:0000256" key="2">
    <source>
        <dbReference type="SAM" id="Phobius"/>
    </source>
</evidence>
<protein>
    <submittedName>
        <fullName evidence="3">Hydrolase</fullName>
    </submittedName>
</protein>
<keyword evidence="2" id="KW-1133">Transmembrane helix</keyword>
<dbReference type="GO" id="GO:0016787">
    <property type="term" value="F:hydrolase activity"/>
    <property type="evidence" value="ECO:0007669"/>
    <property type="project" value="UniProtKB-KW"/>
</dbReference>
<dbReference type="RefSeq" id="WP_381187747.1">
    <property type="nucleotide sequence ID" value="NZ_JBHSFK010000085.1"/>
</dbReference>
<evidence type="ECO:0000313" key="4">
    <source>
        <dbReference type="Proteomes" id="UP001595839"/>
    </source>
</evidence>
<accession>A0ABV9B8B8</accession>
<dbReference type="EMBL" id="JBHSFK010000085">
    <property type="protein sequence ID" value="MFC4508495.1"/>
    <property type="molecule type" value="Genomic_DNA"/>
</dbReference>
<dbReference type="InterPro" id="IPR006637">
    <property type="entry name" value="ChW"/>
</dbReference>
<dbReference type="Proteomes" id="UP001595839">
    <property type="component" value="Unassembled WGS sequence"/>
</dbReference>